<proteinExistence type="predicted"/>
<dbReference type="PANTHER" id="PTHR34821:SF2">
    <property type="entry name" value="INNER MEMBRANE PROTEIN YDCZ"/>
    <property type="match status" value="1"/>
</dbReference>
<evidence type="ECO:0000313" key="2">
    <source>
        <dbReference type="EMBL" id="MCV2871475.1"/>
    </source>
</evidence>
<keyword evidence="3" id="KW-1185">Reference proteome</keyword>
<dbReference type="Pfam" id="PF04657">
    <property type="entry name" value="DMT_YdcZ"/>
    <property type="match status" value="1"/>
</dbReference>
<dbReference type="InterPro" id="IPR006750">
    <property type="entry name" value="YdcZ"/>
</dbReference>
<name>A0ABT2ZK36_9RHOB</name>
<keyword evidence="1" id="KW-1133">Transmembrane helix</keyword>
<dbReference type="EMBL" id="JAOWKZ010000001">
    <property type="protein sequence ID" value="MCV2871475.1"/>
    <property type="molecule type" value="Genomic_DNA"/>
</dbReference>
<dbReference type="PANTHER" id="PTHR34821">
    <property type="entry name" value="INNER MEMBRANE PROTEIN YDCZ"/>
    <property type="match status" value="1"/>
</dbReference>
<keyword evidence="1" id="KW-0812">Transmembrane</keyword>
<gene>
    <name evidence="2" type="ORF">OEZ71_04110</name>
</gene>
<protein>
    <submittedName>
        <fullName evidence="2">DMT family transporter</fullName>
    </submittedName>
</protein>
<keyword evidence="1" id="KW-0472">Membrane</keyword>
<comment type="caution">
    <text evidence="2">The sequence shown here is derived from an EMBL/GenBank/DDBJ whole genome shotgun (WGS) entry which is preliminary data.</text>
</comment>
<reference evidence="2 3" key="1">
    <citation type="submission" date="2022-10" db="EMBL/GenBank/DDBJ databases">
        <title>Defluviimonas sp. nov., isolated from ocean surface sediments.</title>
        <authorList>
            <person name="He W."/>
            <person name="Wang L."/>
            <person name="Zhang D.-F."/>
        </authorList>
    </citation>
    <scope>NUCLEOTIDE SEQUENCE [LARGE SCALE GENOMIC DNA]</scope>
    <source>
        <strain evidence="2 3">WL0050</strain>
    </source>
</reference>
<feature type="transmembrane region" description="Helical" evidence="1">
    <location>
        <begin position="35"/>
        <end position="57"/>
    </location>
</feature>
<feature type="transmembrane region" description="Helical" evidence="1">
    <location>
        <begin position="99"/>
        <end position="122"/>
    </location>
</feature>
<evidence type="ECO:0000313" key="3">
    <source>
        <dbReference type="Proteomes" id="UP001652564"/>
    </source>
</evidence>
<feature type="transmembrane region" description="Helical" evidence="1">
    <location>
        <begin position="6"/>
        <end position="23"/>
    </location>
</feature>
<feature type="transmembrane region" description="Helical" evidence="1">
    <location>
        <begin position="69"/>
        <end position="92"/>
    </location>
</feature>
<dbReference type="Proteomes" id="UP001652564">
    <property type="component" value="Unassembled WGS sequence"/>
</dbReference>
<sequence length="148" mass="15445">MPYAALLTLALSMGVLLAVYLPVLSQSGRIVDSPILANAPFYFFGLVTTVILAVGAGNRMADFARLREVPGWMFLTGVVSALMILGSTFLIPRIGPGPFFVLLVAGQIVTGAVLSHMGWFGAPVDAVGLRKATGLLLVICGAGLVSLR</sequence>
<accession>A0ABT2ZK36</accession>
<organism evidence="2 3">
    <name type="scientific">Albidovulum litorale</name>
    <dbReference type="NCBI Taxonomy" id="2984134"/>
    <lineage>
        <taxon>Bacteria</taxon>
        <taxon>Pseudomonadati</taxon>
        <taxon>Pseudomonadota</taxon>
        <taxon>Alphaproteobacteria</taxon>
        <taxon>Rhodobacterales</taxon>
        <taxon>Paracoccaceae</taxon>
        <taxon>Albidovulum</taxon>
    </lineage>
</organism>
<dbReference type="RefSeq" id="WP_263738644.1">
    <property type="nucleotide sequence ID" value="NZ_JAOWKZ010000001.1"/>
</dbReference>
<evidence type="ECO:0000256" key="1">
    <source>
        <dbReference type="SAM" id="Phobius"/>
    </source>
</evidence>